<feature type="domain" description="N-acetyltransferase" evidence="3">
    <location>
        <begin position="6"/>
        <end position="147"/>
    </location>
</feature>
<dbReference type="InterPro" id="IPR000182">
    <property type="entry name" value="GNAT_dom"/>
</dbReference>
<accession>A0ABY8HCC4</accession>
<organism evidence="4 5">
    <name type="scientific">Ensifer adhaerens</name>
    <name type="common">Sinorhizobium morelense</name>
    <dbReference type="NCBI Taxonomy" id="106592"/>
    <lineage>
        <taxon>Bacteria</taxon>
        <taxon>Pseudomonadati</taxon>
        <taxon>Pseudomonadota</taxon>
        <taxon>Alphaproteobacteria</taxon>
        <taxon>Hyphomicrobiales</taxon>
        <taxon>Rhizobiaceae</taxon>
        <taxon>Sinorhizobium/Ensifer group</taxon>
        <taxon>Ensifer</taxon>
    </lineage>
</organism>
<protein>
    <submittedName>
        <fullName evidence="4">GNAT family N-acetyltransferase</fullName>
        <ecNumber evidence="4">2.3.1.-</ecNumber>
    </submittedName>
</protein>
<gene>
    <name evidence="4" type="ORF">P4B07_14410</name>
</gene>
<dbReference type="Gene3D" id="3.40.630.30">
    <property type="match status" value="1"/>
</dbReference>
<name>A0ABY8HCC4_ENSAD</name>
<evidence type="ECO:0000313" key="5">
    <source>
        <dbReference type="Proteomes" id="UP001214094"/>
    </source>
</evidence>
<dbReference type="EMBL" id="CP121308">
    <property type="protein sequence ID" value="WFP89747.1"/>
    <property type="molecule type" value="Genomic_DNA"/>
</dbReference>
<reference evidence="4 5" key="1">
    <citation type="submission" date="2023-03" db="EMBL/GenBank/DDBJ databases">
        <title>Comparative genome and transcriptome analysis combination mining strategies for increasing vitamin B12 production of Ensifer adhaerens strain.</title>
        <authorList>
            <person name="Yongheng L."/>
        </authorList>
    </citation>
    <scope>NUCLEOTIDE SEQUENCE [LARGE SCALE GENOMIC DNA]</scope>
    <source>
        <strain evidence="4 5">Casida A-T305</strain>
    </source>
</reference>
<dbReference type="GeneID" id="29518936"/>
<keyword evidence="5" id="KW-1185">Reference proteome</keyword>
<dbReference type="GO" id="GO:0016746">
    <property type="term" value="F:acyltransferase activity"/>
    <property type="evidence" value="ECO:0007669"/>
    <property type="project" value="UniProtKB-KW"/>
</dbReference>
<evidence type="ECO:0000256" key="1">
    <source>
        <dbReference type="ARBA" id="ARBA00022679"/>
    </source>
</evidence>
<evidence type="ECO:0000259" key="3">
    <source>
        <dbReference type="PROSITE" id="PS51186"/>
    </source>
</evidence>
<dbReference type="RefSeq" id="WP_034806561.1">
    <property type="nucleotide sequence ID" value="NZ_CP015880.1"/>
</dbReference>
<dbReference type="Pfam" id="PF13508">
    <property type="entry name" value="Acetyltransf_7"/>
    <property type="match status" value="1"/>
</dbReference>
<proteinExistence type="predicted"/>
<evidence type="ECO:0000313" key="4">
    <source>
        <dbReference type="EMBL" id="WFP89747.1"/>
    </source>
</evidence>
<dbReference type="CDD" id="cd04301">
    <property type="entry name" value="NAT_SF"/>
    <property type="match status" value="1"/>
</dbReference>
<dbReference type="PANTHER" id="PTHR43800">
    <property type="entry name" value="PEPTIDYL-LYSINE N-ACETYLTRANSFERASE YJAB"/>
    <property type="match status" value="1"/>
</dbReference>
<keyword evidence="2 4" id="KW-0012">Acyltransferase</keyword>
<keyword evidence="1 4" id="KW-0808">Transferase</keyword>
<sequence length="150" mass="17005">MKKMDLMIRAYRAADLEELSAIWFEASITAHAFVGEARLREQRLLIETVYLPNAETWVAIRDGEPAGFVSLLDDFIGGLFVSPRHQGAGIGRLLVSHALQLKGQLRLEVYTANSQAYAFYENLGFEEQSRRSEDDEGLPFENAQMLLKQR</sequence>
<dbReference type="PROSITE" id="PS51186">
    <property type="entry name" value="GNAT"/>
    <property type="match status" value="1"/>
</dbReference>
<evidence type="ECO:0000256" key="2">
    <source>
        <dbReference type="ARBA" id="ARBA00023315"/>
    </source>
</evidence>
<dbReference type="EC" id="2.3.1.-" evidence="4"/>
<dbReference type="InterPro" id="IPR016181">
    <property type="entry name" value="Acyl_CoA_acyltransferase"/>
</dbReference>
<dbReference type="Proteomes" id="UP001214094">
    <property type="component" value="Chromosome"/>
</dbReference>
<dbReference type="PANTHER" id="PTHR43800:SF1">
    <property type="entry name" value="PEPTIDYL-LYSINE N-ACETYLTRANSFERASE YJAB"/>
    <property type="match status" value="1"/>
</dbReference>
<dbReference type="SUPFAM" id="SSF55729">
    <property type="entry name" value="Acyl-CoA N-acyltransferases (Nat)"/>
    <property type="match status" value="1"/>
</dbReference>